<evidence type="ECO:0000313" key="2">
    <source>
        <dbReference type="Proteomes" id="UP000578030"/>
    </source>
</evidence>
<reference evidence="1 2" key="1">
    <citation type="submission" date="2020-04" db="EMBL/GenBank/DDBJ databases">
        <title>Description of novel Gluconacetobacter.</title>
        <authorList>
            <person name="Sombolestani A."/>
        </authorList>
    </citation>
    <scope>NUCLEOTIDE SEQUENCE [LARGE SCALE GENOMIC DNA]</scope>
    <source>
        <strain evidence="1 2">LMG 27802</strain>
    </source>
</reference>
<proteinExistence type="predicted"/>
<dbReference type="Proteomes" id="UP000578030">
    <property type="component" value="Unassembled WGS sequence"/>
</dbReference>
<evidence type="ECO:0000313" key="1">
    <source>
        <dbReference type="EMBL" id="MBB2201127.1"/>
    </source>
</evidence>
<name>A0A7W4PK82_9PROT</name>
<dbReference type="AlphaFoldDB" id="A0A7W4PK82"/>
<accession>A0A7W4PK82</accession>
<protein>
    <submittedName>
        <fullName evidence="1">Uncharacterized protein</fullName>
    </submittedName>
</protein>
<organism evidence="1 2">
    <name type="scientific">Gluconacetobacter tumulisoli</name>
    <dbReference type="NCBI Taxonomy" id="1286189"/>
    <lineage>
        <taxon>Bacteria</taxon>
        <taxon>Pseudomonadati</taxon>
        <taxon>Pseudomonadota</taxon>
        <taxon>Alphaproteobacteria</taxon>
        <taxon>Acetobacterales</taxon>
        <taxon>Acetobacteraceae</taxon>
        <taxon>Gluconacetobacter</taxon>
    </lineage>
</organism>
<gene>
    <name evidence="1" type="ORF">HLH28_05950</name>
</gene>
<sequence>MIFLLKRNLASLDAEAERLLSRQTARNPLRPQIGDLIARYQVVVDQPACTDRALIAMAKLHESLADPVAALQALCRVTEGASPAYRKKAATQALPVVRLLRTRKYRIQKKDSAVQSSLESSIGTIIARTQDLEISRRIEVHFLLFRGEARAALERAFHLALTSKAGLTDFMTVAKVIFHRGDAEKYIDDLARMMQQLAPALRKAKSGTFLIDVRIGQRGVIIRNGCAVPLSLDGVMDALATASPADILALVSEKPPFLFRYPDCEPIKQAILDRFLPMAKGAGAVKKCLEKMAQSETFWRDPLFRDRILADLLHRLGRNTGPEAELTRGSIALIRGELENARIHFARSVQKNTSFEEGGATSFFLDLTAKDEKEFTQVAVDFSDVERAPIAYVCCADLPYFARYARKYVASLRDAGNGTRIHFHLSAPSHTIARNSVTEHLGDFDNISVSSELSKLHVPTYYASMRFLRAADFLAHVADRVFLTDIDVAFHSTPAAFTHAPIWNDTDLGLRIYDKVRVLRQAVAPGRELFRYPRLVPWAQVNAACVALLNTPRGRAAADTISRAMHRHLGRALSERDTAWWIDQNMLFLALLELKADPGMRVVNIEDIGLPFGSFSYAGSITMPGGHPLLVTSRS</sequence>
<dbReference type="EMBL" id="JABEQM010000003">
    <property type="protein sequence ID" value="MBB2201127.1"/>
    <property type="molecule type" value="Genomic_DNA"/>
</dbReference>
<comment type="caution">
    <text evidence="1">The sequence shown here is derived from an EMBL/GenBank/DDBJ whole genome shotgun (WGS) entry which is preliminary data.</text>
</comment>
<dbReference type="RefSeq" id="WP_182955908.1">
    <property type="nucleotide sequence ID" value="NZ_JABEQM010000003.1"/>
</dbReference>
<keyword evidence="2" id="KW-1185">Reference proteome</keyword>